<evidence type="ECO:0000256" key="11">
    <source>
        <dbReference type="SAM" id="Phobius"/>
    </source>
</evidence>
<dbReference type="AlphaFoldDB" id="A0A1H9CTZ8"/>
<name>A0A1H9CTZ8_9HYPH</name>
<accession>A0A1H9CTZ8</accession>
<sequence>MFDIGWSEILIIAVVAVVVIGPKDLPRALRAFGKTMGMVRRTANDFRRQFDDALREAEKEADLADLRKTVASIRQDVESVARGSVPVEAKPEAAVPAADAVHEAEPVKTGAEGVDQAAASAHPGQPEAPAEPASAPTPVPLAQPDSAAPEPEITIAASAPSTPAASTAPAVSSSEQTPEHAAVPAPENAKEPVASSKAESNAA</sequence>
<dbReference type="Pfam" id="PF02416">
    <property type="entry name" value="TatA_B_E"/>
    <property type="match status" value="1"/>
</dbReference>
<dbReference type="InterPro" id="IPR018448">
    <property type="entry name" value="TatB"/>
</dbReference>
<evidence type="ECO:0000256" key="10">
    <source>
        <dbReference type="SAM" id="MobiDB-lite"/>
    </source>
</evidence>
<protein>
    <recommendedName>
        <fullName evidence="9">Sec-independent protein translocase protein TatB</fullName>
    </recommendedName>
</protein>
<dbReference type="Proteomes" id="UP000199647">
    <property type="component" value="Unassembled WGS sequence"/>
</dbReference>
<feature type="transmembrane region" description="Helical" evidence="11">
    <location>
        <begin position="6"/>
        <end position="25"/>
    </location>
</feature>
<feature type="compositionally biased region" description="Low complexity" evidence="10">
    <location>
        <begin position="121"/>
        <end position="134"/>
    </location>
</feature>
<reference evidence="12 13" key="1">
    <citation type="submission" date="2016-10" db="EMBL/GenBank/DDBJ databases">
        <authorList>
            <person name="de Groot N.N."/>
        </authorList>
    </citation>
    <scope>NUCLEOTIDE SEQUENCE [LARGE SCALE GENOMIC DNA]</scope>
    <source>
        <strain evidence="12 13">A52C2</strain>
    </source>
</reference>
<dbReference type="GO" id="GO:0043953">
    <property type="term" value="P:protein transport by the Tat complex"/>
    <property type="evidence" value="ECO:0007669"/>
    <property type="project" value="UniProtKB-UniRule"/>
</dbReference>
<dbReference type="PRINTS" id="PR01506">
    <property type="entry name" value="TATBPROTEIN"/>
</dbReference>
<keyword evidence="7 9" id="KW-0811">Translocation</keyword>
<keyword evidence="4 9" id="KW-0812">Transmembrane</keyword>
<keyword evidence="13" id="KW-1185">Reference proteome</keyword>
<keyword evidence="3 9" id="KW-1003">Cell membrane</keyword>
<evidence type="ECO:0000256" key="6">
    <source>
        <dbReference type="ARBA" id="ARBA00022989"/>
    </source>
</evidence>
<comment type="subunit">
    <text evidence="9">The Tat system comprises two distinct complexes: a TatABC complex, containing multiple copies of TatA, TatB and TatC subunits, and a separate TatA complex, containing only TatA subunits. Substrates initially bind to the TatABC complex, which probably triggers association of the separate TatA complex to form the active translocon.</text>
</comment>
<evidence type="ECO:0000256" key="3">
    <source>
        <dbReference type="ARBA" id="ARBA00022475"/>
    </source>
</evidence>
<evidence type="ECO:0000313" key="12">
    <source>
        <dbReference type="EMBL" id="SEQ04073.1"/>
    </source>
</evidence>
<evidence type="ECO:0000256" key="7">
    <source>
        <dbReference type="ARBA" id="ARBA00023010"/>
    </source>
</evidence>
<dbReference type="STRING" id="1855383.SAMN05216548_102237"/>
<comment type="function">
    <text evidence="9">Part of the twin-arginine translocation (Tat) system that transports large folded proteins containing a characteristic twin-arginine motif in their signal peptide across membranes. Together with TatC, TatB is part of a receptor directly interacting with Tat signal peptides. TatB may form an oligomeric binding site that transiently accommodates folded Tat precursor proteins before their translocation.</text>
</comment>
<dbReference type="InterPro" id="IPR003369">
    <property type="entry name" value="TatA/B/E"/>
</dbReference>
<evidence type="ECO:0000256" key="8">
    <source>
        <dbReference type="ARBA" id="ARBA00023136"/>
    </source>
</evidence>
<keyword evidence="2 9" id="KW-0813">Transport</keyword>
<dbReference type="HAMAP" id="MF_00237">
    <property type="entry name" value="TatB"/>
    <property type="match status" value="1"/>
</dbReference>
<dbReference type="EMBL" id="FOFG01000002">
    <property type="protein sequence ID" value="SEQ04073.1"/>
    <property type="molecule type" value="Genomic_DNA"/>
</dbReference>
<evidence type="ECO:0000256" key="2">
    <source>
        <dbReference type="ARBA" id="ARBA00022448"/>
    </source>
</evidence>
<keyword evidence="6 9" id="KW-1133">Transmembrane helix</keyword>
<dbReference type="PANTHER" id="PTHR33162">
    <property type="entry name" value="SEC-INDEPENDENT PROTEIN TRANSLOCASE PROTEIN TATA, CHLOROPLASTIC"/>
    <property type="match status" value="1"/>
</dbReference>
<comment type="similarity">
    <text evidence="9">Belongs to the TatB family.</text>
</comment>
<dbReference type="Gene3D" id="1.20.5.3310">
    <property type="match status" value="1"/>
</dbReference>
<feature type="compositionally biased region" description="Low complexity" evidence="10">
    <location>
        <begin position="156"/>
        <end position="174"/>
    </location>
</feature>
<evidence type="ECO:0000256" key="4">
    <source>
        <dbReference type="ARBA" id="ARBA00022692"/>
    </source>
</evidence>
<organism evidence="12 13">
    <name type="scientific">Faunimonas pinastri</name>
    <dbReference type="NCBI Taxonomy" id="1855383"/>
    <lineage>
        <taxon>Bacteria</taxon>
        <taxon>Pseudomonadati</taxon>
        <taxon>Pseudomonadota</taxon>
        <taxon>Alphaproteobacteria</taxon>
        <taxon>Hyphomicrobiales</taxon>
        <taxon>Afifellaceae</taxon>
        <taxon>Faunimonas</taxon>
    </lineage>
</organism>
<dbReference type="RefSeq" id="WP_092495400.1">
    <property type="nucleotide sequence ID" value="NZ_FOFG01000002.1"/>
</dbReference>
<keyword evidence="5 9" id="KW-0653">Protein transport</keyword>
<dbReference type="PANTHER" id="PTHR33162:SF1">
    <property type="entry name" value="SEC-INDEPENDENT PROTEIN TRANSLOCASE PROTEIN TATA, CHLOROPLASTIC"/>
    <property type="match status" value="1"/>
</dbReference>
<dbReference type="NCBIfam" id="TIGR01410">
    <property type="entry name" value="tatB"/>
    <property type="match status" value="1"/>
</dbReference>
<dbReference type="OrthoDB" id="7206969at2"/>
<feature type="region of interest" description="Disordered" evidence="10">
    <location>
        <begin position="91"/>
        <end position="203"/>
    </location>
</feature>
<evidence type="ECO:0000256" key="1">
    <source>
        <dbReference type="ARBA" id="ARBA00004167"/>
    </source>
</evidence>
<evidence type="ECO:0000313" key="13">
    <source>
        <dbReference type="Proteomes" id="UP000199647"/>
    </source>
</evidence>
<proteinExistence type="inferred from homology"/>
<gene>
    <name evidence="9" type="primary">tatB</name>
    <name evidence="12" type="ORF">SAMN05216548_102237</name>
</gene>
<dbReference type="GO" id="GO:0033281">
    <property type="term" value="C:TAT protein transport complex"/>
    <property type="evidence" value="ECO:0007669"/>
    <property type="project" value="UniProtKB-UniRule"/>
</dbReference>
<keyword evidence="8 9" id="KW-0472">Membrane</keyword>
<evidence type="ECO:0000256" key="5">
    <source>
        <dbReference type="ARBA" id="ARBA00022927"/>
    </source>
</evidence>
<dbReference type="GO" id="GO:0008320">
    <property type="term" value="F:protein transmembrane transporter activity"/>
    <property type="evidence" value="ECO:0007669"/>
    <property type="project" value="UniProtKB-UniRule"/>
</dbReference>
<comment type="subcellular location">
    <subcellularLocation>
        <location evidence="9">Cell membrane</location>
        <topology evidence="9">Single-pass membrane protein</topology>
    </subcellularLocation>
    <subcellularLocation>
        <location evidence="1">Membrane</location>
        <topology evidence="1">Single-pass membrane protein</topology>
    </subcellularLocation>
</comment>
<evidence type="ECO:0000256" key="9">
    <source>
        <dbReference type="HAMAP-Rule" id="MF_00237"/>
    </source>
</evidence>